<sequence length="588" mass="61571">MILQTKRGLPLLIASLLAACATPQGSDRTPRSGAAAPVSVGIIAINDFHGALEPPKQAVNIRGADGSITGVPAGGAAWLASAVDQLKTKHPNNVVVAAGDLTGASQLASSLYLDEPAVGALNRIGLEFNAVGNHEFDRGWSELLRLQNGGCEKHTRRQPCRLEQFAGANYKYLAASTRKEDGSTLFPATGLKTFNTSAGEIAVGFIGLSLRTVPALVSPEALKGLSFADEAATINALVPRLRAEGADAVVVLIHQGGKTEATEDPSGCEGLAGDIVPILDSLEGGVDVVVSGHTHWAYTCEYRTSASAKPILLTSAGVYGKLVTDITLSFDPATHAVIGKKAQNVIVQSQPYDAGRGRIENTDLAPRFAPKPSVATYVKRYADDVAGEISRPVGKLSGPAPKSDSSESWTGGPLGNLIADSQLGATKALGAQIAFTNPFGVRTSLTPAPDGSVTFGQLYAVQPFNNELVVQTMTGAQIRAAIEEGLDDADVKQVLAPSANLRFSFDMGRPSGQRLVSLTLDGKPLDPRATYRVTTNNFLSEGGDFFAEFTKATDKVRAGLDIDALEAWLTAVPVRKVPDEKRAVQIGG</sequence>
<accession>A0ABV3RC72</accession>
<reference evidence="6 7" key="1">
    <citation type="submission" date="2024-06" db="EMBL/GenBank/DDBJ databases">
        <title>Novosphingobium rhizovicinus M1R2S20.</title>
        <authorList>
            <person name="Sun J.-Q."/>
        </authorList>
    </citation>
    <scope>NUCLEOTIDE SEQUENCE [LARGE SCALE GENOMIC DNA]</scope>
    <source>
        <strain evidence="6 7">M1R2S20</strain>
    </source>
</reference>
<evidence type="ECO:0000259" key="4">
    <source>
        <dbReference type="Pfam" id="PF00149"/>
    </source>
</evidence>
<dbReference type="Gene3D" id="3.90.780.10">
    <property type="entry name" value="5'-Nucleotidase, C-terminal domain"/>
    <property type="match status" value="1"/>
</dbReference>
<dbReference type="PROSITE" id="PS51257">
    <property type="entry name" value="PROKAR_LIPOPROTEIN"/>
    <property type="match status" value="1"/>
</dbReference>
<comment type="caution">
    <text evidence="6">The sequence shown here is derived from an EMBL/GenBank/DDBJ whole genome shotgun (WGS) entry which is preliminary data.</text>
</comment>
<protein>
    <submittedName>
        <fullName evidence="6">Bifunctional UDP-sugar hydrolase/5'-nucleotidase</fullName>
    </submittedName>
</protein>
<keyword evidence="2 6" id="KW-0378">Hydrolase</keyword>
<dbReference type="Gene3D" id="3.60.21.10">
    <property type="match status" value="1"/>
</dbReference>
<dbReference type="PANTHER" id="PTHR11575:SF24">
    <property type="entry name" value="5'-NUCLEOTIDASE"/>
    <property type="match status" value="1"/>
</dbReference>
<feature type="domain" description="5'-Nucleotidase C-terminal" evidence="5">
    <location>
        <begin position="393"/>
        <end position="547"/>
    </location>
</feature>
<dbReference type="InterPro" id="IPR036907">
    <property type="entry name" value="5'-Nucleotdase_C_sf"/>
</dbReference>
<dbReference type="InterPro" id="IPR008334">
    <property type="entry name" value="5'-Nucleotdase_C"/>
</dbReference>
<dbReference type="SUPFAM" id="SSF55816">
    <property type="entry name" value="5'-nucleotidase (syn. UDP-sugar hydrolase), C-terminal domain"/>
    <property type="match status" value="1"/>
</dbReference>
<dbReference type="GO" id="GO:0016787">
    <property type="term" value="F:hydrolase activity"/>
    <property type="evidence" value="ECO:0007669"/>
    <property type="project" value="UniProtKB-KW"/>
</dbReference>
<evidence type="ECO:0000256" key="1">
    <source>
        <dbReference type="ARBA" id="ARBA00022729"/>
    </source>
</evidence>
<dbReference type="InterPro" id="IPR029052">
    <property type="entry name" value="Metallo-depent_PP-like"/>
</dbReference>
<comment type="similarity">
    <text evidence="2">Belongs to the 5'-nucleotidase family.</text>
</comment>
<feature type="chain" id="PRO_5044997877" evidence="2">
    <location>
        <begin position="22"/>
        <end position="588"/>
    </location>
</feature>
<dbReference type="RefSeq" id="WP_367773583.1">
    <property type="nucleotide sequence ID" value="NZ_JBFNXR010000044.1"/>
</dbReference>
<dbReference type="EMBL" id="JBFNXR010000044">
    <property type="protein sequence ID" value="MEW9855723.1"/>
    <property type="molecule type" value="Genomic_DNA"/>
</dbReference>
<feature type="region of interest" description="Disordered" evidence="3">
    <location>
        <begin position="392"/>
        <end position="411"/>
    </location>
</feature>
<keyword evidence="2" id="KW-0547">Nucleotide-binding</keyword>
<organism evidence="6 7">
    <name type="scientific">Novosphingobium rhizovicinum</name>
    <dbReference type="NCBI Taxonomy" id="3228928"/>
    <lineage>
        <taxon>Bacteria</taxon>
        <taxon>Pseudomonadati</taxon>
        <taxon>Pseudomonadota</taxon>
        <taxon>Alphaproteobacteria</taxon>
        <taxon>Sphingomonadales</taxon>
        <taxon>Sphingomonadaceae</taxon>
        <taxon>Novosphingobium</taxon>
    </lineage>
</organism>
<dbReference type="PRINTS" id="PR01607">
    <property type="entry name" value="APYRASEFAMLY"/>
</dbReference>
<dbReference type="PANTHER" id="PTHR11575">
    <property type="entry name" value="5'-NUCLEOTIDASE-RELATED"/>
    <property type="match status" value="1"/>
</dbReference>
<dbReference type="InterPro" id="IPR004843">
    <property type="entry name" value="Calcineurin-like_PHP"/>
</dbReference>
<name>A0ABV3RC72_9SPHN</name>
<keyword evidence="1 2" id="KW-0732">Signal</keyword>
<proteinExistence type="inferred from homology"/>
<feature type="signal peptide" evidence="2">
    <location>
        <begin position="1"/>
        <end position="21"/>
    </location>
</feature>
<gene>
    <name evidence="6" type="ORF">ABUH87_11265</name>
</gene>
<dbReference type="SUPFAM" id="SSF56300">
    <property type="entry name" value="Metallo-dependent phosphatases"/>
    <property type="match status" value="1"/>
</dbReference>
<evidence type="ECO:0000313" key="6">
    <source>
        <dbReference type="EMBL" id="MEW9855723.1"/>
    </source>
</evidence>
<evidence type="ECO:0000256" key="3">
    <source>
        <dbReference type="SAM" id="MobiDB-lite"/>
    </source>
</evidence>
<dbReference type="InterPro" id="IPR006179">
    <property type="entry name" value="5_nucleotidase/apyrase"/>
</dbReference>
<dbReference type="Pfam" id="PF02872">
    <property type="entry name" value="5_nucleotid_C"/>
    <property type="match status" value="1"/>
</dbReference>
<evidence type="ECO:0000259" key="5">
    <source>
        <dbReference type="Pfam" id="PF02872"/>
    </source>
</evidence>
<evidence type="ECO:0000256" key="2">
    <source>
        <dbReference type="RuleBase" id="RU362119"/>
    </source>
</evidence>
<dbReference type="Pfam" id="PF00149">
    <property type="entry name" value="Metallophos"/>
    <property type="match status" value="1"/>
</dbReference>
<evidence type="ECO:0000313" key="7">
    <source>
        <dbReference type="Proteomes" id="UP001556118"/>
    </source>
</evidence>
<keyword evidence="7" id="KW-1185">Reference proteome</keyword>
<dbReference type="Proteomes" id="UP001556118">
    <property type="component" value="Unassembled WGS sequence"/>
</dbReference>
<feature type="domain" description="Calcineurin-like phosphoesterase" evidence="4">
    <location>
        <begin position="42"/>
        <end position="296"/>
    </location>
</feature>